<evidence type="ECO:0000313" key="2">
    <source>
        <dbReference type="Proteomes" id="UP001157002"/>
    </source>
</evidence>
<dbReference type="EMBL" id="ON649702">
    <property type="protein sequence ID" value="UVF62544.1"/>
    <property type="molecule type" value="Genomic_DNA"/>
</dbReference>
<proteinExistence type="predicted"/>
<dbReference type="GO" id="GO:0004527">
    <property type="term" value="F:exonuclease activity"/>
    <property type="evidence" value="ECO:0007669"/>
    <property type="project" value="UniProtKB-KW"/>
</dbReference>
<name>A0A976YFB3_9CAUD</name>
<organism evidence="1 2">
    <name type="scientific">Poseidoniales virus YSH_150918</name>
    <dbReference type="NCBI Taxonomy" id="3071324"/>
    <lineage>
        <taxon>Viruses</taxon>
        <taxon>Duplodnaviria</taxon>
        <taxon>Heunggongvirae</taxon>
        <taxon>Uroviricota</taxon>
        <taxon>Caudoviricetes</taxon>
        <taxon>Magrovirales</taxon>
        <taxon>Aoguangviridae</taxon>
        <taxon>Aobingvirus</taxon>
        <taxon>Aobingvirus yangshanense</taxon>
    </lineage>
</organism>
<protein>
    <submittedName>
        <fullName evidence="1">DEDDy 3'-5' exonuclease domain of family-B DNA polymerase</fullName>
    </submittedName>
</protein>
<accession>A0A976YFB3</accession>
<keyword evidence="1" id="KW-0269">Exonuclease</keyword>
<keyword evidence="1" id="KW-0540">Nuclease</keyword>
<dbReference type="GeneID" id="80545099"/>
<dbReference type="RefSeq" id="YP_010806138.1">
    <property type="nucleotide sequence ID" value="NC_077214.1"/>
</dbReference>
<reference evidence="1 2" key="1">
    <citation type="submission" date="2022-05" db="EMBL/GenBank/DDBJ databases">
        <title>Diverse viruses of marine archaea discovered using metagenomics.</title>
        <authorList>
            <person name="Zhou Y."/>
        </authorList>
    </citation>
    <scope>NUCLEOTIDE SEQUENCE [LARGE SCALE GENOMIC DNA]</scope>
    <source>
        <strain evidence="1">YSH_150918</strain>
    </source>
</reference>
<dbReference type="InterPro" id="IPR012337">
    <property type="entry name" value="RNaseH-like_sf"/>
</dbReference>
<evidence type="ECO:0000313" key="1">
    <source>
        <dbReference type="EMBL" id="UVF62544.1"/>
    </source>
</evidence>
<dbReference type="KEGG" id="vg:80545099"/>
<sequence length="185" mass="21397">MSHDIGGFQNTHMFRVSTVATYDGNNGTIYIDKPIENLAKSGYVVKPLSELKYDLDNHFQKGGKILGHNIAVFDLAILRDSMDIFCINKYMNEKQYIDTSKDILTLHKERIPLSNLVKCTLEDSKLMDSADAPKLWKMGRYEEVAEYCMKDTKLVYDLWKYGQDNGFVKAFSIEKEEFVELEVDW</sequence>
<keyword evidence="1" id="KW-0378">Hydrolase</keyword>
<dbReference type="SUPFAM" id="SSF53098">
    <property type="entry name" value="Ribonuclease H-like"/>
    <property type="match status" value="1"/>
</dbReference>
<keyword evidence="2" id="KW-1185">Reference proteome</keyword>
<dbReference type="Proteomes" id="UP001157002">
    <property type="component" value="Segment"/>
</dbReference>